<dbReference type="InterPro" id="IPR024692">
    <property type="entry name" value="PTS_EI"/>
</dbReference>
<evidence type="ECO:0000256" key="13">
    <source>
        <dbReference type="ARBA" id="ARBA00022777"/>
    </source>
</evidence>
<keyword evidence="12 16" id="KW-0479">Metal-binding</keyword>
<dbReference type="SUPFAM" id="SSF51621">
    <property type="entry name" value="Phosphoenolpyruvate/pyruvate domain"/>
    <property type="match status" value="1"/>
</dbReference>
<evidence type="ECO:0000256" key="5">
    <source>
        <dbReference type="ARBA" id="ARBA00012232"/>
    </source>
</evidence>
<keyword evidence="8 16" id="KW-0963">Cytoplasm</keyword>
<dbReference type="EC" id="2.7.3.9" evidence="5 16"/>
<dbReference type="InterPro" id="IPR015813">
    <property type="entry name" value="Pyrv/PenolPyrv_kinase-like_dom"/>
</dbReference>
<feature type="binding site" evidence="18">
    <location>
        <position position="344"/>
    </location>
    <ligand>
        <name>phosphoenolpyruvate</name>
        <dbReference type="ChEBI" id="CHEBI:58702"/>
    </ligand>
</feature>
<feature type="domain" description="Phosphotransferase system enzyme I N-terminal" evidence="23">
    <location>
        <begin position="16"/>
        <end position="139"/>
    </location>
</feature>
<feature type="active site" description="Tele-phosphohistidine intermediate" evidence="17">
    <location>
        <position position="201"/>
    </location>
</feature>
<dbReference type="GO" id="GO:0005737">
    <property type="term" value="C:cytoplasm"/>
    <property type="evidence" value="ECO:0007669"/>
    <property type="project" value="UniProtKB-SubCell"/>
</dbReference>
<dbReference type="InterPro" id="IPR023151">
    <property type="entry name" value="PEP_util_CS"/>
</dbReference>
<reference evidence="24" key="1">
    <citation type="submission" date="2019-12" db="EMBL/GenBank/DDBJ databases">
        <authorList>
            <person name="zhang j."/>
            <person name="sun C.M."/>
        </authorList>
    </citation>
    <scope>NUCLEOTIDE SEQUENCE</scope>
    <source>
        <strain evidence="24">NS-1</strain>
    </source>
</reference>
<evidence type="ECO:0000256" key="20">
    <source>
        <dbReference type="SAM" id="Coils"/>
    </source>
</evidence>
<evidence type="ECO:0000256" key="12">
    <source>
        <dbReference type="ARBA" id="ARBA00022723"/>
    </source>
</evidence>
<keyword evidence="20" id="KW-0175">Coiled coil</keyword>
<name>A0A8A7KCH0_9FIRM</name>
<dbReference type="InterPro" id="IPR008279">
    <property type="entry name" value="PEP-util_enz_mobile_dom"/>
</dbReference>
<evidence type="ECO:0000256" key="6">
    <source>
        <dbReference type="ARBA" id="ARBA00016544"/>
    </source>
</evidence>
<comment type="catalytic activity">
    <reaction evidence="1 16">
        <text>L-histidyl-[protein] + phosphoenolpyruvate = N(pros)-phospho-L-histidyl-[protein] + pyruvate</text>
        <dbReference type="Rhea" id="RHEA:23880"/>
        <dbReference type="Rhea" id="RHEA-COMP:9745"/>
        <dbReference type="Rhea" id="RHEA-COMP:9746"/>
        <dbReference type="ChEBI" id="CHEBI:15361"/>
        <dbReference type="ChEBI" id="CHEBI:29979"/>
        <dbReference type="ChEBI" id="CHEBI:58702"/>
        <dbReference type="ChEBI" id="CHEBI:64837"/>
        <dbReference type="EC" id="2.7.3.9"/>
    </reaction>
</comment>
<dbReference type="Proteomes" id="UP000665020">
    <property type="component" value="Chromosome"/>
</dbReference>
<dbReference type="PIRSF" id="PIRSF000732">
    <property type="entry name" value="PTS_enzyme_I"/>
    <property type="match status" value="1"/>
</dbReference>
<comment type="cofactor">
    <cofactor evidence="2 16 19">
        <name>Mg(2+)</name>
        <dbReference type="ChEBI" id="CHEBI:18420"/>
    </cofactor>
</comment>
<comment type="subcellular location">
    <subcellularLocation>
        <location evidence="3 16">Cytoplasm</location>
    </subcellularLocation>
</comment>
<dbReference type="InterPro" id="IPR006318">
    <property type="entry name" value="PTS_EI-like"/>
</dbReference>
<feature type="binding site" evidence="18">
    <location>
        <position position="477"/>
    </location>
    <ligand>
        <name>phosphoenolpyruvate</name>
        <dbReference type="ChEBI" id="CHEBI:58702"/>
    </ligand>
</feature>
<dbReference type="PRINTS" id="PR01736">
    <property type="entry name" value="PHPHTRNFRASE"/>
</dbReference>
<dbReference type="InterPro" id="IPR050499">
    <property type="entry name" value="PEP-utilizing_PTS_enzyme"/>
</dbReference>
<proteinExistence type="inferred from homology"/>
<evidence type="ECO:0000256" key="17">
    <source>
        <dbReference type="PIRSR" id="PIRSR000732-1"/>
    </source>
</evidence>
<evidence type="ECO:0000256" key="8">
    <source>
        <dbReference type="ARBA" id="ARBA00022490"/>
    </source>
</evidence>
<evidence type="ECO:0000259" key="21">
    <source>
        <dbReference type="Pfam" id="PF00391"/>
    </source>
</evidence>
<dbReference type="NCBIfam" id="TIGR01417">
    <property type="entry name" value="PTS_I_fam"/>
    <property type="match status" value="1"/>
</dbReference>
<evidence type="ECO:0000256" key="7">
    <source>
        <dbReference type="ARBA" id="ARBA00022448"/>
    </source>
</evidence>
<dbReference type="GO" id="GO:0046872">
    <property type="term" value="F:metal ion binding"/>
    <property type="evidence" value="ECO:0007669"/>
    <property type="project" value="UniProtKB-KW"/>
</dbReference>
<keyword evidence="7 16" id="KW-0813">Transport</keyword>
<evidence type="ECO:0000256" key="18">
    <source>
        <dbReference type="PIRSR" id="PIRSR000732-2"/>
    </source>
</evidence>
<accession>A0A8A7KCH0</accession>
<dbReference type="GO" id="GO:0008965">
    <property type="term" value="F:phosphoenolpyruvate-protein phosphotransferase activity"/>
    <property type="evidence" value="ECO:0007669"/>
    <property type="project" value="UniProtKB-EC"/>
</dbReference>
<feature type="domain" description="PEP-utilising enzyme mobile" evidence="21">
    <location>
        <begin position="165"/>
        <end position="235"/>
    </location>
</feature>
<dbReference type="Pfam" id="PF00391">
    <property type="entry name" value="PEP-utilizers"/>
    <property type="match status" value="1"/>
</dbReference>
<evidence type="ECO:0000256" key="15">
    <source>
        <dbReference type="ARBA" id="ARBA00033235"/>
    </source>
</evidence>
<dbReference type="PANTHER" id="PTHR46244:SF6">
    <property type="entry name" value="PHOSPHOENOLPYRUVATE-PROTEIN PHOSPHOTRANSFERASE"/>
    <property type="match status" value="1"/>
</dbReference>
<evidence type="ECO:0000313" key="25">
    <source>
        <dbReference type="Proteomes" id="UP000665020"/>
    </source>
</evidence>
<dbReference type="GO" id="GO:0016301">
    <property type="term" value="F:kinase activity"/>
    <property type="evidence" value="ECO:0007669"/>
    <property type="project" value="UniProtKB-KW"/>
</dbReference>
<dbReference type="InterPro" id="IPR008731">
    <property type="entry name" value="PTS_EIN"/>
</dbReference>
<protein>
    <recommendedName>
        <fullName evidence="6 16">Phosphoenolpyruvate-protein phosphotransferase</fullName>
        <ecNumber evidence="5 16">2.7.3.9</ecNumber>
    </recommendedName>
    <alternativeName>
        <fullName evidence="15 16">Phosphotransferase system, enzyme I</fullName>
    </alternativeName>
</protein>
<comment type="function">
    <text evidence="16">General (non sugar-specific) component of the phosphoenolpyruvate-dependent sugar phosphotransferase system (sugar PTS). This major carbohydrate active-transport system catalyzes the phosphorylation of incoming sugar substrates concomitantly with their translocation across the cell membrane. Enzyme I transfers the phosphoryl group from phosphoenolpyruvate (PEP) to the phosphoryl carrier protein (HPr).</text>
</comment>
<evidence type="ECO:0000256" key="1">
    <source>
        <dbReference type="ARBA" id="ARBA00000683"/>
    </source>
</evidence>
<dbReference type="Gene3D" id="3.50.30.10">
    <property type="entry name" value="Phosphohistidine domain"/>
    <property type="match status" value="1"/>
</dbReference>
<evidence type="ECO:0000256" key="9">
    <source>
        <dbReference type="ARBA" id="ARBA00022597"/>
    </source>
</evidence>
<sequence>MIWRMGSRFMSCKVYQGIPVSKGIGIGKVYKYSREKKIVNAATIASDNIEAELQRYCQAKERANKRLKEIRDRAAQELEAAETKIFDAHVHMLNDPVLDQEIKGLIINHKMNSEAAVNQAIDVVIEKFNRLENNFFRERIKDIQDVGNHLLSALNGENTSLHDLPAASIILADDLTPSETALLDKDKLGGFILSHGGETSHTAIMAKSLTIPAVVNIEGILEEVSQGDTIILDGIVGKIYLNPSVELLNKYRERLANYKKRQDDLLVLKDKAAVTIDGFKVQLAANIASEQELEKALEVNGDGIGLFRTEFLYMNNDDLKNEERQYNVYRKVLTAMAPKPVVVRALDIGGDKDLPYFDSPDEINPFLGWRGIRILLDRQDIFRSQLRALLRASTCGNLKIIFPMISSLEQLRKTKDLFAGVKSELELAGIAYNPNVETGIMIEVPATAVLAELFAAEVDFFSIGTNDLVQYTLAVDRNNSKIANLYSPYHPAVLKLIDQVARAAKRNGIGVEICGEAAADPLLTPVFLGMGIRVLSMNPGSILEIKRDVRRLKQHNAEEKAARVLEFKTEKEIEDYLKNS</sequence>
<keyword evidence="10 16" id="KW-0808">Transferase</keyword>
<feature type="binding site" evidence="18">
    <location>
        <position position="308"/>
    </location>
    <ligand>
        <name>phosphoenolpyruvate</name>
        <dbReference type="ChEBI" id="CHEBI:58702"/>
    </ligand>
</feature>
<evidence type="ECO:0000313" key="24">
    <source>
        <dbReference type="EMBL" id="QTL99553.1"/>
    </source>
</evidence>
<evidence type="ECO:0000256" key="11">
    <source>
        <dbReference type="ARBA" id="ARBA00022683"/>
    </source>
</evidence>
<dbReference type="Gene3D" id="1.10.274.10">
    <property type="entry name" value="PtsI, HPr-binding domain"/>
    <property type="match status" value="1"/>
</dbReference>
<evidence type="ECO:0000256" key="4">
    <source>
        <dbReference type="ARBA" id="ARBA00007837"/>
    </source>
</evidence>
<organism evidence="24 25">
    <name type="scientific">Iocasia fonsfrigidae</name>
    <dbReference type="NCBI Taxonomy" id="2682810"/>
    <lineage>
        <taxon>Bacteria</taxon>
        <taxon>Bacillati</taxon>
        <taxon>Bacillota</taxon>
        <taxon>Clostridia</taxon>
        <taxon>Halanaerobiales</taxon>
        <taxon>Halanaerobiaceae</taxon>
        <taxon>Iocasia</taxon>
    </lineage>
</organism>
<evidence type="ECO:0000256" key="14">
    <source>
        <dbReference type="ARBA" id="ARBA00022842"/>
    </source>
</evidence>
<feature type="binding site" evidence="18">
    <location>
        <begin position="466"/>
        <end position="467"/>
    </location>
    <ligand>
        <name>phosphoenolpyruvate</name>
        <dbReference type="ChEBI" id="CHEBI:58702"/>
    </ligand>
</feature>
<dbReference type="KEGG" id="ifn:GM661_17150"/>
<comment type="similarity">
    <text evidence="4 16">Belongs to the PEP-utilizing enzyme family.</text>
</comment>
<feature type="binding site" evidence="19">
    <location>
        <position position="467"/>
    </location>
    <ligand>
        <name>Mg(2+)</name>
        <dbReference type="ChEBI" id="CHEBI:18420"/>
    </ligand>
</feature>
<dbReference type="AlphaFoldDB" id="A0A8A7KCH0"/>
<dbReference type="InterPro" id="IPR036618">
    <property type="entry name" value="PtsI_HPr-bd_sf"/>
</dbReference>
<dbReference type="EMBL" id="CP046640">
    <property type="protein sequence ID" value="QTL99553.1"/>
    <property type="molecule type" value="Genomic_DNA"/>
</dbReference>
<evidence type="ECO:0000256" key="16">
    <source>
        <dbReference type="PIRNR" id="PIRNR000732"/>
    </source>
</evidence>
<dbReference type="InterPro" id="IPR000121">
    <property type="entry name" value="PEP_util_C"/>
</dbReference>
<feature type="coiled-coil region" evidence="20">
    <location>
        <begin position="46"/>
        <end position="84"/>
    </location>
</feature>
<evidence type="ECO:0000256" key="19">
    <source>
        <dbReference type="PIRSR" id="PIRSR000732-3"/>
    </source>
</evidence>
<dbReference type="Gene3D" id="3.20.20.60">
    <property type="entry name" value="Phosphoenolpyruvate-binding domains"/>
    <property type="match status" value="1"/>
</dbReference>
<evidence type="ECO:0000256" key="2">
    <source>
        <dbReference type="ARBA" id="ARBA00001946"/>
    </source>
</evidence>
<gene>
    <name evidence="24" type="primary">ptsP</name>
    <name evidence="24" type="ORF">GM661_17150</name>
</gene>
<keyword evidence="14 16" id="KW-0460">Magnesium</keyword>
<dbReference type="InterPro" id="IPR036637">
    <property type="entry name" value="Phosphohistidine_dom_sf"/>
</dbReference>
<keyword evidence="11 16" id="KW-0598">Phosphotransferase system</keyword>
<keyword evidence="25" id="KW-1185">Reference proteome</keyword>
<evidence type="ECO:0000256" key="3">
    <source>
        <dbReference type="ARBA" id="ARBA00004496"/>
    </source>
</evidence>
<keyword evidence="13 16" id="KW-0418">Kinase</keyword>
<dbReference type="InterPro" id="IPR040442">
    <property type="entry name" value="Pyrv_kinase-like_dom_sf"/>
</dbReference>
<evidence type="ECO:0000256" key="10">
    <source>
        <dbReference type="ARBA" id="ARBA00022679"/>
    </source>
</evidence>
<keyword evidence="9 16" id="KW-0762">Sugar transport</keyword>
<feature type="active site" description="Proton donor" evidence="17">
    <location>
        <position position="514"/>
    </location>
</feature>
<dbReference type="SUPFAM" id="SSF47831">
    <property type="entry name" value="Enzyme I of the PEP:sugar phosphotransferase system HPr-binding (sub)domain"/>
    <property type="match status" value="1"/>
</dbReference>
<evidence type="ECO:0000259" key="23">
    <source>
        <dbReference type="Pfam" id="PF05524"/>
    </source>
</evidence>
<feature type="domain" description="PEP-utilising enzyme C-terminal" evidence="22">
    <location>
        <begin position="268"/>
        <end position="552"/>
    </location>
</feature>
<dbReference type="GO" id="GO:0009401">
    <property type="term" value="P:phosphoenolpyruvate-dependent sugar phosphotransferase system"/>
    <property type="evidence" value="ECO:0007669"/>
    <property type="project" value="UniProtKB-KW"/>
</dbReference>
<dbReference type="SUPFAM" id="SSF52009">
    <property type="entry name" value="Phosphohistidine domain"/>
    <property type="match status" value="1"/>
</dbReference>
<evidence type="ECO:0000259" key="22">
    <source>
        <dbReference type="Pfam" id="PF02896"/>
    </source>
</evidence>
<dbReference type="Pfam" id="PF05524">
    <property type="entry name" value="PEP-utilisers_N"/>
    <property type="match status" value="1"/>
</dbReference>
<dbReference type="PANTHER" id="PTHR46244">
    <property type="entry name" value="PHOSPHOENOLPYRUVATE-PROTEIN PHOSPHOTRANSFERASE"/>
    <property type="match status" value="1"/>
</dbReference>
<dbReference type="PROSITE" id="PS00742">
    <property type="entry name" value="PEP_ENZYMES_2"/>
    <property type="match status" value="1"/>
</dbReference>
<feature type="binding site" evidence="19">
    <location>
        <position position="443"/>
    </location>
    <ligand>
        <name>Mg(2+)</name>
        <dbReference type="ChEBI" id="CHEBI:18420"/>
    </ligand>
</feature>
<dbReference type="Pfam" id="PF02896">
    <property type="entry name" value="PEP-utilizers_C"/>
    <property type="match status" value="1"/>
</dbReference>